<evidence type="ECO:0000256" key="6">
    <source>
        <dbReference type="ARBA" id="ARBA00023235"/>
    </source>
</evidence>
<comment type="caution">
    <text evidence="8">The sequence shown here is derived from an EMBL/GenBank/DDBJ whole genome shotgun (WGS) entry which is preliminary data.</text>
</comment>
<keyword evidence="6 7" id="KW-0413">Isomerase</keyword>
<comment type="similarity">
    <text evidence="2 7">Belongs to the triosephosphate isomerase family.</text>
</comment>
<dbReference type="UniPathway" id="UPA00109">
    <property type="reaction ID" value="UER00189"/>
</dbReference>
<dbReference type="AlphaFoldDB" id="A0A0G0PWI1"/>
<evidence type="ECO:0000313" key="9">
    <source>
        <dbReference type="Proteomes" id="UP000034207"/>
    </source>
</evidence>
<protein>
    <recommendedName>
        <fullName evidence="7">Triosephosphate isomerase</fullName>
        <ecNumber evidence="7">5.3.1.1</ecNumber>
    </recommendedName>
</protein>
<dbReference type="PANTHER" id="PTHR21139:SF42">
    <property type="entry name" value="TRIOSEPHOSPHATE ISOMERASE"/>
    <property type="match status" value="1"/>
</dbReference>
<dbReference type="NCBIfam" id="TIGR00419">
    <property type="entry name" value="tim"/>
    <property type="match status" value="1"/>
</dbReference>
<dbReference type="GO" id="GO:0004807">
    <property type="term" value="F:triose-phosphate isomerase activity"/>
    <property type="evidence" value="ECO:0007669"/>
    <property type="project" value="UniProtKB-UniRule"/>
</dbReference>
<evidence type="ECO:0000256" key="4">
    <source>
        <dbReference type="ARBA" id="ARBA00022490"/>
    </source>
</evidence>
<feature type="non-terminal residue" evidence="8">
    <location>
        <position position="232"/>
    </location>
</feature>
<dbReference type="InterPro" id="IPR000652">
    <property type="entry name" value="Triosephosphate_isomerase"/>
</dbReference>
<evidence type="ECO:0000256" key="3">
    <source>
        <dbReference type="ARBA" id="ARBA00022432"/>
    </source>
</evidence>
<dbReference type="PANTHER" id="PTHR21139">
    <property type="entry name" value="TRIOSEPHOSPHATE ISOMERASE"/>
    <property type="match status" value="1"/>
</dbReference>
<sequence>MKHKLIVGNWKMHGIIPEASIMIEKLKKELGEVKKTEVVICPPFVDLMSADESVKGTNLKLGAQNVFWEEEGPYTGEISPLMLKGLCKYVIVGHSERRIYLGETDKMIAKKAAACVRHELTPILCVGDSLQDFAEGFSKVTILSQLQAGVNLLTADEVRKIVIAYEPVWAIGTGKSCTPHKAAEVVRDIKHTIGEMFGKEASDKIRVLYGGSVKAKNSNDYFEFPEVDGLLV</sequence>
<evidence type="ECO:0000313" key="8">
    <source>
        <dbReference type="EMBL" id="KKQ93666.1"/>
    </source>
</evidence>
<keyword evidence="4 7" id="KW-0963">Cytoplasm</keyword>
<dbReference type="GO" id="GO:0019563">
    <property type="term" value="P:glycerol catabolic process"/>
    <property type="evidence" value="ECO:0007669"/>
    <property type="project" value="TreeGrafter"/>
</dbReference>
<comment type="subunit">
    <text evidence="7">Homodimer.</text>
</comment>
<dbReference type="InterPro" id="IPR013785">
    <property type="entry name" value="Aldolase_TIM"/>
</dbReference>
<dbReference type="InterPro" id="IPR022896">
    <property type="entry name" value="TrioseP_Isoase_bac/euk"/>
</dbReference>
<evidence type="ECO:0000256" key="7">
    <source>
        <dbReference type="RuleBase" id="RU363013"/>
    </source>
</evidence>
<name>A0A0G0PWI1_UNCC2</name>
<comment type="pathway">
    <text evidence="1 7">Carbohydrate degradation; glycolysis; D-glyceraldehyde 3-phosphate from glycerone phosphate: step 1/1.</text>
</comment>
<comment type="subcellular location">
    <subcellularLocation>
        <location evidence="7">Cytoplasm</location>
    </subcellularLocation>
</comment>
<dbReference type="Pfam" id="PF00121">
    <property type="entry name" value="TIM"/>
    <property type="match status" value="1"/>
</dbReference>
<dbReference type="CDD" id="cd00311">
    <property type="entry name" value="TIM"/>
    <property type="match status" value="1"/>
</dbReference>
<dbReference type="UniPathway" id="UPA00138"/>
<keyword evidence="3 7" id="KW-0312">Gluconeogenesis</keyword>
<gene>
    <name evidence="8" type="ORF">UT18_C0017G0036</name>
</gene>
<keyword evidence="5 7" id="KW-0324">Glycolysis</keyword>
<dbReference type="GO" id="GO:0005829">
    <property type="term" value="C:cytosol"/>
    <property type="evidence" value="ECO:0007669"/>
    <property type="project" value="TreeGrafter"/>
</dbReference>
<dbReference type="SUPFAM" id="SSF51351">
    <property type="entry name" value="Triosephosphate isomerase (TIM)"/>
    <property type="match status" value="1"/>
</dbReference>
<dbReference type="GO" id="GO:0046166">
    <property type="term" value="P:glyceraldehyde-3-phosphate biosynthetic process"/>
    <property type="evidence" value="ECO:0007669"/>
    <property type="project" value="TreeGrafter"/>
</dbReference>
<evidence type="ECO:0000256" key="1">
    <source>
        <dbReference type="ARBA" id="ARBA00004680"/>
    </source>
</evidence>
<dbReference type="InterPro" id="IPR035990">
    <property type="entry name" value="TIM_sf"/>
</dbReference>
<accession>A0A0G0PWI1</accession>
<dbReference type="HAMAP" id="MF_00147_B">
    <property type="entry name" value="TIM_B"/>
    <property type="match status" value="1"/>
</dbReference>
<dbReference type="PROSITE" id="PS51440">
    <property type="entry name" value="TIM_2"/>
    <property type="match status" value="1"/>
</dbReference>
<dbReference type="STRING" id="1618345.UT18_C0017G0036"/>
<comment type="catalytic activity">
    <reaction evidence="7">
        <text>D-glyceraldehyde 3-phosphate = dihydroxyacetone phosphate</text>
        <dbReference type="Rhea" id="RHEA:18585"/>
        <dbReference type="ChEBI" id="CHEBI:57642"/>
        <dbReference type="ChEBI" id="CHEBI:59776"/>
        <dbReference type="EC" id="5.3.1.1"/>
    </reaction>
</comment>
<evidence type="ECO:0000256" key="5">
    <source>
        <dbReference type="ARBA" id="ARBA00023152"/>
    </source>
</evidence>
<dbReference type="InterPro" id="IPR020861">
    <property type="entry name" value="Triosephosphate_isomerase_AS"/>
</dbReference>
<dbReference type="FunFam" id="3.20.20.70:FF:000016">
    <property type="entry name" value="Triosephosphate isomerase"/>
    <property type="match status" value="1"/>
</dbReference>
<organism evidence="8 9">
    <name type="scientific">candidate division CPR2 bacterium GW2011_GWC2_39_10</name>
    <dbReference type="NCBI Taxonomy" id="1618345"/>
    <lineage>
        <taxon>Bacteria</taxon>
        <taxon>Bacteria division CPR2</taxon>
    </lineage>
</organism>
<dbReference type="PROSITE" id="PS00171">
    <property type="entry name" value="TIM_1"/>
    <property type="match status" value="1"/>
</dbReference>
<dbReference type="GO" id="GO:0006096">
    <property type="term" value="P:glycolytic process"/>
    <property type="evidence" value="ECO:0007669"/>
    <property type="project" value="UniProtKB-UniRule"/>
</dbReference>
<comment type="pathway">
    <text evidence="7">Carbohydrate biosynthesis; gluconeogenesis.</text>
</comment>
<dbReference type="Proteomes" id="UP000034207">
    <property type="component" value="Unassembled WGS sequence"/>
</dbReference>
<dbReference type="EMBL" id="LBVV01000017">
    <property type="protein sequence ID" value="KKQ93666.1"/>
    <property type="molecule type" value="Genomic_DNA"/>
</dbReference>
<dbReference type="EC" id="5.3.1.1" evidence="7"/>
<dbReference type="Gene3D" id="3.20.20.70">
    <property type="entry name" value="Aldolase class I"/>
    <property type="match status" value="1"/>
</dbReference>
<dbReference type="GO" id="GO:0006094">
    <property type="term" value="P:gluconeogenesis"/>
    <property type="evidence" value="ECO:0007669"/>
    <property type="project" value="UniProtKB-UniPathway"/>
</dbReference>
<reference evidence="8 9" key="1">
    <citation type="journal article" date="2015" name="Nature">
        <title>rRNA introns, odd ribosomes, and small enigmatic genomes across a large radiation of phyla.</title>
        <authorList>
            <person name="Brown C.T."/>
            <person name="Hug L.A."/>
            <person name="Thomas B.C."/>
            <person name="Sharon I."/>
            <person name="Castelle C.J."/>
            <person name="Singh A."/>
            <person name="Wilkins M.J."/>
            <person name="Williams K.H."/>
            <person name="Banfield J.F."/>
        </authorList>
    </citation>
    <scope>NUCLEOTIDE SEQUENCE [LARGE SCALE GENOMIC DNA]</scope>
</reference>
<proteinExistence type="inferred from homology"/>
<evidence type="ECO:0000256" key="2">
    <source>
        <dbReference type="ARBA" id="ARBA00007422"/>
    </source>
</evidence>